<keyword evidence="1" id="KW-1133">Transmembrane helix</keyword>
<dbReference type="EMBL" id="JAIWYP010000013">
    <property type="protein sequence ID" value="KAH3720017.1"/>
    <property type="molecule type" value="Genomic_DNA"/>
</dbReference>
<evidence type="ECO:0000313" key="3">
    <source>
        <dbReference type="Proteomes" id="UP000828390"/>
    </source>
</evidence>
<keyword evidence="1" id="KW-0812">Transmembrane</keyword>
<evidence type="ECO:0000256" key="1">
    <source>
        <dbReference type="SAM" id="Phobius"/>
    </source>
</evidence>
<name>A0A9D4HIJ8_DREPO</name>
<gene>
    <name evidence="2" type="ORF">DPMN_062907</name>
</gene>
<evidence type="ECO:0000313" key="2">
    <source>
        <dbReference type="EMBL" id="KAH3720017.1"/>
    </source>
</evidence>
<proteinExistence type="predicted"/>
<sequence>MSSHSEFIFSLQNVIKRPKLLKAAVIGLAVFVIVAATTLDTYQEAWETVQDLEGRYMEERMNKSKDMTEIDVPNTYHNSFHSNHPHLIGDNYCNQYNDSFHYINDDHYTDNFHVHYNNNHSDDNAMLIYTFTKRTHPGDISQPVIDAAEKNK</sequence>
<dbReference type="Proteomes" id="UP000828390">
    <property type="component" value="Unassembled WGS sequence"/>
</dbReference>
<feature type="transmembrane region" description="Helical" evidence="1">
    <location>
        <begin position="20"/>
        <end position="39"/>
    </location>
</feature>
<accession>A0A9D4HIJ8</accession>
<protein>
    <submittedName>
        <fullName evidence="2">Uncharacterized protein</fullName>
    </submittedName>
</protein>
<dbReference type="AlphaFoldDB" id="A0A9D4HIJ8"/>
<keyword evidence="3" id="KW-1185">Reference proteome</keyword>
<reference evidence="2" key="2">
    <citation type="submission" date="2020-11" db="EMBL/GenBank/DDBJ databases">
        <authorList>
            <person name="McCartney M.A."/>
            <person name="Auch B."/>
            <person name="Kono T."/>
            <person name="Mallez S."/>
            <person name="Becker A."/>
            <person name="Gohl D.M."/>
            <person name="Silverstein K.A.T."/>
            <person name="Koren S."/>
            <person name="Bechman K.B."/>
            <person name="Herman A."/>
            <person name="Abrahante J.E."/>
            <person name="Garbe J."/>
        </authorList>
    </citation>
    <scope>NUCLEOTIDE SEQUENCE</scope>
    <source>
        <strain evidence="2">Duluth1</strain>
        <tissue evidence="2">Whole animal</tissue>
    </source>
</reference>
<organism evidence="2 3">
    <name type="scientific">Dreissena polymorpha</name>
    <name type="common">Zebra mussel</name>
    <name type="synonym">Mytilus polymorpha</name>
    <dbReference type="NCBI Taxonomy" id="45954"/>
    <lineage>
        <taxon>Eukaryota</taxon>
        <taxon>Metazoa</taxon>
        <taxon>Spiralia</taxon>
        <taxon>Lophotrochozoa</taxon>
        <taxon>Mollusca</taxon>
        <taxon>Bivalvia</taxon>
        <taxon>Autobranchia</taxon>
        <taxon>Heteroconchia</taxon>
        <taxon>Euheterodonta</taxon>
        <taxon>Imparidentia</taxon>
        <taxon>Neoheterodontei</taxon>
        <taxon>Myida</taxon>
        <taxon>Dreissenoidea</taxon>
        <taxon>Dreissenidae</taxon>
        <taxon>Dreissena</taxon>
    </lineage>
</organism>
<reference evidence="2" key="1">
    <citation type="journal article" date="2019" name="bioRxiv">
        <title>The Genome of the Zebra Mussel, Dreissena polymorpha: A Resource for Invasive Species Research.</title>
        <authorList>
            <person name="McCartney M.A."/>
            <person name="Auch B."/>
            <person name="Kono T."/>
            <person name="Mallez S."/>
            <person name="Zhang Y."/>
            <person name="Obille A."/>
            <person name="Becker A."/>
            <person name="Abrahante J.E."/>
            <person name="Garbe J."/>
            <person name="Badalamenti J.P."/>
            <person name="Herman A."/>
            <person name="Mangelson H."/>
            <person name="Liachko I."/>
            <person name="Sullivan S."/>
            <person name="Sone E.D."/>
            <person name="Koren S."/>
            <person name="Silverstein K.A.T."/>
            <person name="Beckman K.B."/>
            <person name="Gohl D.M."/>
        </authorList>
    </citation>
    <scope>NUCLEOTIDE SEQUENCE</scope>
    <source>
        <strain evidence="2">Duluth1</strain>
        <tissue evidence="2">Whole animal</tissue>
    </source>
</reference>
<comment type="caution">
    <text evidence="2">The sequence shown here is derived from an EMBL/GenBank/DDBJ whole genome shotgun (WGS) entry which is preliminary data.</text>
</comment>
<keyword evidence="1" id="KW-0472">Membrane</keyword>